<protein>
    <submittedName>
        <fullName evidence="1">Uncharacterized protein</fullName>
    </submittedName>
</protein>
<gene>
    <name evidence="1" type="ORF">GV68_24890</name>
</gene>
<sequence length="103" mass="11570">MSVFMVSFRIADRTTVIGSYEERYDSVNTTIQSLTTGRRWSETTSFHLIESDLNSAELATSIDRASLLDHGVDLLVCINLSKKGYKVVGDNRDQDIDAIMAHR</sequence>
<accession>A0A922T5P3</accession>
<keyword evidence="2" id="KW-1185">Reference proteome</keyword>
<dbReference type="Proteomes" id="UP000052167">
    <property type="component" value="Unassembled WGS sequence"/>
</dbReference>
<comment type="caution">
    <text evidence="1">The sequence shown here is derived from an EMBL/GenBank/DDBJ whole genome shotgun (WGS) entry which is preliminary data.</text>
</comment>
<dbReference type="AlphaFoldDB" id="A0A922T5P3"/>
<reference evidence="1 2" key="1">
    <citation type="submission" date="2014-06" db="EMBL/GenBank/DDBJ databases">
        <title>Rhizobium pelagicum/R2-400B4.</title>
        <authorList>
            <person name="Kimes N.E."/>
            <person name="Lopez-Perez M."/>
        </authorList>
    </citation>
    <scope>NUCLEOTIDE SEQUENCE [LARGE SCALE GENOMIC DNA]</scope>
    <source>
        <strain evidence="1 2">R2-400B4</strain>
    </source>
</reference>
<name>A0A922T5P3_9HYPH</name>
<evidence type="ECO:0000313" key="2">
    <source>
        <dbReference type="Proteomes" id="UP000052167"/>
    </source>
</evidence>
<dbReference type="OrthoDB" id="7949458at2"/>
<dbReference type="EMBL" id="JOKJ01000008">
    <property type="protein sequence ID" value="KEQ09014.1"/>
    <property type="molecule type" value="Genomic_DNA"/>
</dbReference>
<proteinExistence type="predicted"/>
<organism evidence="1 2">
    <name type="scientific">Pseudorhizobium pelagicum</name>
    <dbReference type="NCBI Taxonomy" id="1509405"/>
    <lineage>
        <taxon>Bacteria</taxon>
        <taxon>Pseudomonadati</taxon>
        <taxon>Pseudomonadota</taxon>
        <taxon>Alphaproteobacteria</taxon>
        <taxon>Hyphomicrobiales</taxon>
        <taxon>Rhizobiaceae</taxon>
        <taxon>Rhizobium/Agrobacterium group</taxon>
        <taxon>Pseudorhizobium</taxon>
    </lineage>
</organism>
<dbReference type="RefSeq" id="WP_037164362.1">
    <property type="nucleotide sequence ID" value="NZ_JOKI01000006.1"/>
</dbReference>
<evidence type="ECO:0000313" key="1">
    <source>
        <dbReference type="EMBL" id="KEQ09014.1"/>
    </source>
</evidence>